<keyword evidence="5 6" id="KW-0413">Isomerase</keyword>
<reference evidence="10 11" key="1">
    <citation type="submission" date="2017-08" db="EMBL/GenBank/DDBJ databases">
        <title>Aliifodinibius alkalisoli sp. nov., isolated from saline alkaline soil.</title>
        <authorList>
            <person name="Liu D."/>
            <person name="Zhang G."/>
        </authorList>
    </citation>
    <scope>NUCLEOTIDE SEQUENCE [LARGE SCALE GENOMIC DNA]</scope>
    <source>
        <strain evidence="10 11">WN023</strain>
    </source>
</reference>
<dbReference type="EMBL" id="NSKE01000006">
    <property type="protein sequence ID" value="PAU93884.1"/>
    <property type="molecule type" value="Genomic_DNA"/>
</dbReference>
<dbReference type="SUPFAM" id="SSF54534">
    <property type="entry name" value="FKBP-like"/>
    <property type="match status" value="1"/>
</dbReference>
<comment type="catalytic activity">
    <reaction evidence="1 6 7">
        <text>[protein]-peptidylproline (omega=180) = [protein]-peptidylproline (omega=0)</text>
        <dbReference type="Rhea" id="RHEA:16237"/>
        <dbReference type="Rhea" id="RHEA-COMP:10747"/>
        <dbReference type="Rhea" id="RHEA-COMP:10748"/>
        <dbReference type="ChEBI" id="CHEBI:83833"/>
        <dbReference type="ChEBI" id="CHEBI:83834"/>
        <dbReference type="EC" id="5.2.1.8"/>
    </reaction>
</comment>
<keyword evidence="4 6" id="KW-0697">Rotamase</keyword>
<dbReference type="InterPro" id="IPR036944">
    <property type="entry name" value="PPIase_FKBP_N_sf"/>
</dbReference>
<dbReference type="Pfam" id="PF00254">
    <property type="entry name" value="FKBP_C"/>
    <property type="match status" value="1"/>
</dbReference>
<dbReference type="PANTHER" id="PTHR43811">
    <property type="entry name" value="FKBP-TYPE PEPTIDYL-PROLYL CIS-TRANS ISOMERASE FKPA"/>
    <property type="match status" value="1"/>
</dbReference>
<feature type="chain" id="PRO_5013081629" description="Peptidyl-prolyl cis-trans isomerase" evidence="8">
    <location>
        <begin position="20"/>
        <end position="244"/>
    </location>
</feature>
<keyword evidence="3 8" id="KW-0732">Signal</keyword>
<dbReference type="Proteomes" id="UP000218831">
    <property type="component" value="Unassembled WGS sequence"/>
</dbReference>
<keyword evidence="11" id="KW-1185">Reference proteome</keyword>
<dbReference type="EC" id="5.2.1.8" evidence="7"/>
<evidence type="ECO:0000256" key="8">
    <source>
        <dbReference type="SAM" id="SignalP"/>
    </source>
</evidence>
<evidence type="ECO:0000313" key="11">
    <source>
        <dbReference type="Proteomes" id="UP000218831"/>
    </source>
</evidence>
<evidence type="ECO:0000256" key="7">
    <source>
        <dbReference type="RuleBase" id="RU003915"/>
    </source>
</evidence>
<evidence type="ECO:0000256" key="2">
    <source>
        <dbReference type="ARBA" id="ARBA00006577"/>
    </source>
</evidence>
<protein>
    <recommendedName>
        <fullName evidence="7">Peptidyl-prolyl cis-trans isomerase</fullName>
        <ecNumber evidence="7">5.2.1.8</ecNumber>
    </recommendedName>
</protein>
<dbReference type="Gene3D" id="3.10.50.40">
    <property type="match status" value="1"/>
</dbReference>
<dbReference type="InterPro" id="IPR000774">
    <property type="entry name" value="PPIase_FKBP_N"/>
</dbReference>
<dbReference type="PROSITE" id="PS51257">
    <property type="entry name" value="PROKAR_LIPOPROTEIN"/>
    <property type="match status" value="1"/>
</dbReference>
<dbReference type="RefSeq" id="WP_095606560.1">
    <property type="nucleotide sequence ID" value="NZ_NSKE01000006.1"/>
</dbReference>
<dbReference type="PRINTS" id="PR01730">
    <property type="entry name" value="INFPOTNTIATR"/>
</dbReference>
<dbReference type="AlphaFoldDB" id="A0A2A2GA55"/>
<dbReference type="PROSITE" id="PS50059">
    <property type="entry name" value="FKBP_PPIASE"/>
    <property type="match status" value="1"/>
</dbReference>
<dbReference type="InterPro" id="IPR008104">
    <property type="entry name" value="INFPOTNTIATR"/>
</dbReference>
<name>A0A2A2GA55_9BACT</name>
<accession>A0A2A2GA55</accession>
<dbReference type="Gene3D" id="1.10.287.460">
    <property type="entry name" value="Peptidyl-prolyl cis-trans isomerase, FKBP-type, N-terminal domain"/>
    <property type="match status" value="1"/>
</dbReference>
<feature type="domain" description="PPIase FKBP-type" evidence="9">
    <location>
        <begin position="150"/>
        <end position="237"/>
    </location>
</feature>
<evidence type="ECO:0000256" key="5">
    <source>
        <dbReference type="ARBA" id="ARBA00023235"/>
    </source>
</evidence>
<evidence type="ECO:0000256" key="1">
    <source>
        <dbReference type="ARBA" id="ARBA00000971"/>
    </source>
</evidence>
<evidence type="ECO:0000313" key="10">
    <source>
        <dbReference type="EMBL" id="PAU93884.1"/>
    </source>
</evidence>
<comment type="similarity">
    <text evidence="2 7">Belongs to the FKBP-type PPIase family.</text>
</comment>
<evidence type="ECO:0000256" key="4">
    <source>
        <dbReference type="ARBA" id="ARBA00023110"/>
    </source>
</evidence>
<sequence length="244" mass="26658">MKYTTYLICFLLAGALAFSGCNSGSSGDVSLETEADSLSYSLGFQNGQFMAESGMNEDIDPELVKAGLEQALNKQESELSDMEMKQAIQKFQIKARQKAQQKKIEESKGNKKEGEEFLAENKDKEGVQVTESGLQYKVLEEGSGPSPSEGDQVRVDYEGTLIDGTVFDSSYELGEPATFPLNRVIPGWTEGLQLMKEGAKYKFFIPGDLAYGQNPPPGSSIGTDETLIFEVELLEVNPEDTSGE</sequence>
<dbReference type="GO" id="GO:0003755">
    <property type="term" value="F:peptidyl-prolyl cis-trans isomerase activity"/>
    <property type="evidence" value="ECO:0007669"/>
    <property type="project" value="UniProtKB-UniRule"/>
</dbReference>
<dbReference type="Pfam" id="PF01346">
    <property type="entry name" value="FKBP_N"/>
    <property type="match status" value="1"/>
</dbReference>
<dbReference type="InterPro" id="IPR046357">
    <property type="entry name" value="PPIase_dom_sf"/>
</dbReference>
<evidence type="ECO:0000256" key="6">
    <source>
        <dbReference type="PROSITE-ProRule" id="PRU00277"/>
    </source>
</evidence>
<dbReference type="OrthoDB" id="9814548at2"/>
<gene>
    <name evidence="10" type="ORF">CK503_09435</name>
</gene>
<evidence type="ECO:0000259" key="9">
    <source>
        <dbReference type="PROSITE" id="PS50059"/>
    </source>
</evidence>
<organism evidence="10 11">
    <name type="scientific">Fodinibius salipaludis</name>
    <dbReference type="NCBI Taxonomy" id="2032627"/>
    <lineage>
        <taxon>Bacteria</taxon>
        <taxon>Pseudomonadati</taxon>
        <taxon>Balneolota</taxon>
        <taxon>Balneolia</taxon>
        <taxon>Balneolales</taxon>
        <taxon>Balneolaceae</taxon>
        <taxon>Fodinibius</taxon>
    </lineage>
</organism>
<dbReference type="InterPro" id="IPR001179">
    <property type="entry name" value="PPIase_FKBP_dom"/>
</dbReference>
<comment type="caution">
    <text evidence="10">The sequence shown here is derived from an EMBL/GenBank/DDBJ whole genome shotgun (WGS) entry which is preliminary data.</text>
</comment>
<dbReference type="PANTHER" id="PTHR43811:SF57">
    <property type="entry name" value="FKBP-TYPE PEPTIDYL-PROLYL CIS-TRANS ISOMERASE FKPA-RELATED"/>
    <property type="match status" value="1"/>
</dbReference>
<proteinExistence type="inferred from homology"/>
<dbReference type="GO" id="GO:0016020">
    <property type="term" value="C:membrane"/>
    <property type="evidence" value="ECO:0007669"/>
    <property type="project" value="InterPro"/>
</dbReference>
<dbReference type="GO" id="GO:0006457">
    <property type="term" value="P:protein folding"/>
    <property type="evidence" value="ECO:0007669"/>
    <property type="project" value="InterPro"/>
</dbReference>
<feature type="signal peptide" evidence="8">
    <location>
        <begin position="1"/>
        <end position="19"/>
    </location>
</feature>
<evidence type="ECO:0000256" key="3">
    <source>
        <dbReference type="ARBA" id="ARBA00022729"/>
    </source>
</evidence>